<dbReference type="PANTHER" id="PTHR30136">
    <property type="entry name" value="HELIX-TURN-HELIX TRANSCRIPTIONAL REGULATOR, ICLR FAMILY"/>
    <property type="match status" value="1"/>
</dbReference>
<evidence type="ECO:0000313" key="7">
    <source>
        <dbReference type="Proteomes" id="UP000005808"/>
    </source>
</evidence>
<dbReference type="GO" id="GO:0003700">
    <property type="term" value="F:DNA-binding transcription factor activity"/>
    <property type="evidence" value="ECO:0007669"/>
    <property type="project" value="TreeGrafter"/>
</dbReference>
<dbReference type="SMART" id="SM00346">
    <property type="entry name" value="HTH_ICLR"/>
    <property type="match status" value="1"/>
</dbReference>
<dbReference type="InterPro" id="IPR029016">
    <property type="entry name" value="GAF-like_dom_sf"/>
</dbReference>
<dbReference type="SUPFAM" id="SSF55781">
    <property type="entry name" value="GAF domain-like"/>
    <property type="match status" value="2"/>
</dbReference>
<keyword evidence="3" id="KW-0804">Transcription</keyword>
<sequence>GSLGLRDRLQMVYVETSRGHDAIAFRPDIGASLPMLPTAIGRAWLCQASPGEREPVLAALRASDAEQWQAHAAALDAAARDFATLGFCLSRGEWQRDVHAVAVPMRAEIDGEILVFNCGAPSARMTCDASQVTPRGTPVADEPDTGDRQFATTLAHGIDILLAYRPGESLLGNKEFAQRTGQSRPAVARLTHTLTVLGYLRRDAAQAKYRLGAPVLSLGYPLLASMHIRQIARPLMKELADRIGGAVSLGMRDRTQMIYVETARSTDSLVVTPDIGAALPMLTTAIGKAWLCKAPAEERESVLNRLRLQDPDAFLRFQPQLSRLRLDFEAKGYCVNRGEWRSDVYAFAVPLFRPVDSQWLIFNCGVSAQARPFATREREVTPGLLDLARNVERLLGMR</sequence>
<gene>
    <name evidence="6" type="ORF">OR16_15424</name>
</gene>
<dbReference type="Pfam" id="PF01614">
    <property type="entry name" value="IclR_C"/>
    <property type="match status" value="2"/>
</dbReference>
<proteinExistence type="predicted"/>
<protein>
    <submittedName>
        <fullName evidence="6">IclR family transcriptional regulator</fullName>
    </submittedName>
</protein>
<dbReference type="Pfam" id="PF09339">
    <property type="entry name" value="HTH_IclR"/>
    <property type="match status" value="1"/>
</dbReference>
<dbReference type="Gene3D" id="1.10.10.10">
    <property type="entry name" value="Winged helix-like DNA-binding domain superfamily/Winged helix DNA-binding domain"/>
    <property type="match status" value="1"/>
</dbReference>
<dbReference type="InterPro" id="IPR036390">
    <property type="entry name" value="WH_DNA-bd_sf"/>
</dbReference>
<feature type="non-terminal residue" evidence="6">
    <location>
        <position position="1"/>
    </location>
</feature>
<evidence type="ECO:0000256" key="3">
    <source>
        <dbReference type="ARBA" id="ARBA00023163"/>
    </source>
</evidence>
<comment type="caution">
    <text evidence="6">The sequence shown here is derived from an EMBL/GenBank/DDBJ whole genome shotgun (WGS) entry which is preliminary data.</text>
</comment>
<keyword evidence="2" id="KW-0238">DNA-binding</keyword>
<dbReference type="InterPro" id="IPR005471">
    <property type="entry name" value="Tscrpt_reg_IclR_N"/>
</dbReference>
<evidence type="ECO:0000313" key="6">
    <source>
        <dbReference type="EMBL" id="EHP42332.1"/>
    </source>
</evidence>
<dbReference type="InterPro" id="IPR036388">
    <property type="entry name" value="WH-like_DNA-bd_sf"/>
</dbReference>
<dbReference type="GO" id="GO:0003677">
    <property type="term" value="F:DNA binding"/>
    <property type="evidence" value="ECO:0007669"/>
    <property type="project" value="UniProtKB-KW"/>
</dbReference>
<organism evidence="6 7">
    <name type="scientific">Cupriavidus basilensis OR16</name>
    <dbReference type="NCBI Taxonomy" id="1127483"/>
    <lineage>
        <taxon>Bacteria</taxon>
        <taxon>Pseudomonadati</taxon>
        <taxon>Pseudomonadota</taxon>
        <taxon>Betaproteobacteria</taxon>
        <taxon>Burkholderiales</taxon>
        <taxon>Burkholderiaceae</taxon>
        <taxon>Cupriavidus</taxon>
    </lineage>
</organism>
<dbReference type="Gene3D" id="3.30.450.40">
    <property type="match status" value="2"/>
</dbReference>
<dbReference type="GO" id="GO:0045892">
    <property type="term" value="P:negative regulation of DNA-templated transcription"/>
    <property type="evidence" value="ECO:0007669"/>
    <property type="project" value="TreeGrafter"/>
</dbReference>
<accession>H1S5G5</accession>
<dbReference type="RefSeq" id="WP_006158659.1">
    <property type="nucleotide sequence ID" value="NZ_AHJE01000036.1"/>
</dbReference>
<dbReference type="PANTHER" id="PTHR30136:SF33">
    <property type="entry name" value="TRANSCRIPTIONAL REGULATORY PROTEIN"/>
    <property type="match status" value="1"/>
</dbReference>
<reference evidence="6 7" key="1">
    <citation type="journal article" date="2012" name="J. Bacteriol.">
        <title>De Novo Genome Project of Cupriavidus basilensis OR16.</title>
        <authorList>
            <person name="Cserhati M."/>
            <person name="Kriszt B."/>
            <person name="Szoboszlay S."/>
            <person name="Toth A."/>
            <person name="Szabo I."/>
            <person name="Tancsics A."/>
            <person name="Nagy I."/>
            <person name="Horvath B."/>
            <person name="Nagy I."/>
            <person name="Kukolya J."/>
        </authorList>
    </citation>
    <scope>NUCLEOTIDE SEQUENCE [LARGE SCALE GENOMIC DNA]</scope>
    <source>
        <strain evidence="6 7">OR16</strain>
    </source>
</reference>
<dbReference type="EMBL" id="AHJE01000036">
    <property type="protein sequence ID" value="EHP42332.1"/>
    <property type="molecule type" value="Genomic_DNA"/>
</dbReference>
<dbReference type="Proteomes" id="UP000005808">
    <property type="component" value="Unassembled WGS sequence"/>
</dbReference>
<evidence type="ECO:0000259" key="4">
    <source>
        <dbReference type="PROSITE" id="PS51077"/>
    </source>
</evidence>
<feature type="domain" description="HTH iclR-type" evidence="4">
    <location>
        <begin position="151"/>
        <end position="213"/>
    </location>
</feature>
<dbReference type="AlphaFoldDB" id="H1S5G5"/>
<evidence type="ECO:0000256" key="1">
    <source>
        <dbReference type="ARBA" id="ARBA00023015"/>
    </source>
</evidence>
<evidence type="ECO:0000259" key="5">
    <source>
        <dbReference type="PROSITE" id="PS51078"/>
    </source>
</evidence>
<name>H1S5G5_9BURK</name>
<dbReference type="SUPFAM" id="SSF46785">
    <property type="entry name" value="Winged helix' DNA-binding domain"/>
    <property type="match status" value="1"/>
</dbReference>
<dbReference type="PROSITE" id="PS51078">
    <property type="entry name" value="ICLR_ED"/>
    <property type="match status" value="2"/>
</dbReference>
<evidence type="ECO:0000256" key="2">
    <source>
        <dbReference type="ARBA" id="ARBA00023125"/>
    </source>
</evidence>
<dbReference type="InterPro" id="IPR050707">
    <property type="entry name" value="HTH_MetabolicPath_Reg"/>
</dbReference>
<feature type="domain" description="IclR-ED" evidence="5">
    <location>
        <begin position="214"/>
        <end position="397"/>
    </location>
</feature>
<keyword evidence="1" id="KW-0805">Transcription regulation</keyword>
<dbReference type="PATRIC" id="fig|1127483.3.peg.3095"/>
<dbReference type="InterPro" id="IPR014757">
    <property type="entry name" value="Tscrpt_reg_IclR_C"/>
</dbReference>
<dbReference type="PROSITE" id="PS51077">
    <property type="entry name" value="HTH_ICLR"/>
    <property type="match status" value="1"/>
</dbReference>
<feature type="domain" description="IclR-ED" evidence="5">
    <location>
        <begin position="1"/>
        <end position="164"/>
    </location>
</feature>